<feature type="transmembrane region" description="Helical" evidence="4">
    <location>
        <begin position="113"/>
        <end position="137"/>
    </location>
</feature>
<sequence length="422" mass="44157">MTIHLPRSCTSGATPWWRQLWVLVLAGGVLMGMALGARHVQGLFMLPIIAERGWTRETFAFAMAVQNLAWGLAQPFTGMLADRYGSWKVMAGGLALYAAGLYGMTQAHTSTALVWSAGLCLGVALSGTTFGVVYGALSRMTGAAQRSRALGLAGAVGGIAQFALVPGVQALLVSTGWVAALLLLAVAMAVLVPLALPFQDRGAAAAPDHRAPDAAAGQPLRAAVREAFGHSGFWLLNLGFLACGFQLAFIASHLPAYLLDRGMRAADGMAALAIIALANVAGVYLCGLLGGRHSKKYLLAGIYLARTAAMALFLLLPLSPATLYAFSAAMGLLWLGTVPLTNGILAQVFGVRYLATLFGFVFLGHQLGSFLGVWLGGLVFELTRSYDAVWYGAMALGIVAAALHSPIDDRQIVRSGLTAARP</sequence>
<evidence type="ECO:0000256" key="1">
    <source>
        <dbReference type="ARBA" id="ARBA00022692"/>
    </source>
</evidence>
<evidence type="ECO:0000259" key="5">
    <source>
        <dbReference type="PROSITE" id="PS50850"/>
    </source>
</evidence>
<dbReference type="InterPro" id="IPR036259">
    <property type="entry name" value="MFS_trans_sf"/>
</dbReference>
<dbReference type="Gene3D" id="1.20.1250.20">
    <property type="entry name" value="MFS general substrate transporter like domains"/>
    <property type="match status" value="1"/>
</dbReference>
<accession>A0A142JSS8</accession>
<proteinExistence type="predicted"/>
<feature type="transmembrane region" description="Helical" evidence="4">
    <location>
        <begin position="297"/>
        <end position="316"/>
    </location>
</feature>
<feature type="transmembrane region" description="Helical" evidence="4">
    <location>
        <begin position="322"/>
        <end position="341"/>
    </location>
</feature>
<dbReference type="RefSeq" id="WP_062802955.1">
    <property type="nucleotide sequence ID" value="NZ_CP014845.1"/>
</dbReference>
<dbReference type="EMBL" id="CP014845">
    <property type="protein sequence ID" value="AMR81140.1"/>
    <property type="molecule type" value="Genomic_DNA"/>
</dbReference>
<dbReference type="Pfam" id="PF07690">
    <property type="entry name" value="MFS_1"/>
    <property type="match status" value="1"/>
</dbReference>
<keyword evidence="1 4" id="KW-0812">Transmembrane</keyword>
<feature type="transmembrane region" description="Helical" evidence="4">
    <location>
        <begin position="149"/>
        <end position="171"/>
    </location>
</feature>
<evidence type="ECO:0000313" key="6">
    <source>
        <dbReference type="EMBL" id="AMR81140.1"/>
    </source>
</evidence>
<dbReference type="KEGG" id="cnan:A2G96_25365"/>
<dbReference type="InterPro" id="IPR011701">
    <property type="entry name" value="MFS"/>
</dbReference>
<gene>
    <name evidence="6" type="ORF">A2G96_25365</name>
</gene>
<feature type="transmembrane region" description="Helical" evidence="4">
    <location>
        <begin position="353"/>
        <end position="376"/>
    </location>
</feature>
<dbReference type="PANTHER" id="PTHR11360">
    <property type="entry name" value="MONOCARBOXYLATE TRANSPORTER"/>
    <property type="match status" value="1"/>
</dbReference>
<keyword evidence="7" id="KW-1185">Reference proteome</keyword>
<evidence type="ECO:0000313" key="7">
    <source>
        <dbReference type="Proteomes" id="UP000075238"/>
    </source>
</evidence>
<reference evidence="6 7" key="1">
    <citation type="submission" date="2016-03" db="EMBL/GenBank/DDBJ databases">
        <title>Complete genome sequence of a novel chlorpyrifos degrading bacterium, Cupriavidus nantongensis sp. X1.</title>
        <authorList>
            <person name="Fang L."/>
        </authorList>
    </citation>
    <scope>NUCLEOTIDE SEQUENCE [LARGE SCALE GENOMIC DNA]</scope>
    <source>
        <strain evidence="6 7">X1</strain>
    </source>
</reference>
<dbReference type="SUPFAM" id="SSF103473">
    <property type="entry name" value="MFS general substrate transporter"/>
    <property type="match status" value="1"/>
</dbReference>
<dbReference type="STRING" id="1796606.A2G96_25365"/>
<dbReference type="InterPro" id="IPR020846">
    <property type="entry name" value="MFS_dom"/>
</dbReference>
<dbReference type="OrthoDB" id="146345at2"/>
<feature type="transmembrane region" description="Helical" evidence="4">
    <location>
        <begin position="270"/>
        <end position="290"/>
    </location>
</feature>
<keyword evidence="3 4" id="KW-0472">Membrane</keyword>
<feature type="transmembrane region" description="Helical" evidence="4">
    <location>
        <begin position="89"/>
        <end position="107"/>
    </location>
</feature>
<feature type="transmembrane region" description="Helical" evidence="4">
    <location>
        <begin position="234"/>
        <end position="258"/>
    </location>
</feature>
<dbReference type="GO" id="GO:0022857">
    <property type="term" value="F:transmembrane transporter activity"/>
    <property type="evidence" value="ECO:0007669"/>
    <property type="project" value="InterPro"/>
</dbReference>
<dbReference type="PANTHER" id="PTHR11360:SF284">
    <property type="entry name" value="EG:103B4.3 PROTEIN-RELATED"/>
    <property type="match status" value="1"/>
</dbReference>
<evidence type="ECO:0000256" key="2">
    <source>
        <dbReference type="ARBA" id="ARBA00022989"/>
    </source>
</evidence>
<dbReference type="PROSITE" id="PS50850">
    <property type="entry name" value="MFS"/>
    <property type="match status" value="1"/>
</dbReference>
<evidence type="ECO:0000256" key="4">
    <source>
        <dbReference type="SAM" id="Phobius"/>
    </source>
</evidence>
<dbReference type="AlphaFoldDB" id="A0A142JSS8"/>
<feature type="transmembrane region" description="Helical" evidence="4">
    <location>
        <begin position="20"/>
        <end position="37"/>
    </location>
</feature>
<protein>
    <submittedName>
        <fullName evidence="6">MFS transporter</fullName>
    </submittedName>
</protein>
<feature type="transmembrane region" description="Helical" evidence="4">
    <location>
        <begin position="177"/>
        <end position="196"/>
    </location>
</feature>
<dbReference type="Proteomes" id="UP000075238">
    <property type="component" value="Chromosome 2"/>
</dbReference>
<dbReference type="CDD" id="cd17355">
    <property type="entry name" value="MFS_YcxA_like"/>
    <property type="match status" value="1"/>
</dbReference>
<keyword evidence="2 4" id="KW-1133">Transmembrane helix</keyword>
<dbReference type="InterPro" id="IPR050327">
    <property type="entry name" value="Proton-linked_MCT"/>
</dbReference>
<organism evidence="6 7">
    <name type="scientific">Cupriavidus nantongensis</name>
    <dbReference type="NCBI Taxonomy" id="1796606"/>
    <lineage>
        <taxon>Bacteria</taxon>
        <taxon>Pseudomonadati</taxon>
        <taxon>Pseudomonadota</taxon>
        <taxon>Betaproteobacteria</taxon>
        <taxon>Burkholderiales</taxon>
        <taxon>Burkholderiaceae</taxon>
        <taxon>Cupriavidus</taxon>
    </lineage>
</organism>
<evidence type="ECO:0000256" key="3">
    <source>
        <dbReference type="ARBA" id="ARBA00023136"/>
    </source>
</evidence>
<feature type="transmembrane region" description="Helical" evidence="4">
    <location>
        <begin position="388"/>
        <end position="407"/>
    </location>
</feature>
<feature type="domain" description="Major facilitator superfamily (MFS) profile" evidence="5">
    <location>
        <begin position="20"/>
        <end position="412"/>
    </location>
</feature>
<name>A0A142JSS8_9BURK</name>